<name>A0A0A8XZA6_ARUDO</name>
<reference evidence="1" key="2">
    <citation type="journal article" date="2015" name="Data Brief">
        <title>Shoot transcriptome of the giant reed, Arundo donax.</title>
        <authorList>
            <person name="Barrero R.A."/>
            <person name="Guerrero F.D."/>
            <person name="Moolhuijzen P."/>
            <person name="Goolsby J.A."/>
            <person name="Tidwell J."/>
            <person name="Bellgard S.E."/>
            <person name="Bellgard M.I."/>
        </authorList>
    </citation>
    <scope>NUCLEOTIDE SEQUENCE</scope>
    <source>
        <tissue evidence="1">Shoot tissue taken approximately 20 cm above the soil surface</tissue>
    </source>
</reference>
<accession>A0A0A8XZA6</accession>
<evidence type="ECO:0000313" key="1">
    <source>
        <dbReference type="EMBL" id="JAD19181.1"/>
    </source>
</evidence>
<reference evidence="1" key="1">
    <citation type="submission" date="2014-09" db="EMBL/GenBank/DDBJ databases">
        <authorList>
            <person name="Magalhaes I.L.F."/>
            <person name="Oliveira U."/>
            <person name="Santos F.R."/>
            <person name="Vidigal T.H.D.A."/>
            <person name="Brescovit A.D."/>
            <person name="Santos A.J."/>
        </authorList>
    </citation>
    <scope>NUCLEOTIDE SEQUENCE</scope>
    <source>
        <tissue evidence="1">Shoot tissue taken approximately 20 cm above the soil surface</tissue>
    </source>
</reference>
<protein>
    <submittedName>
        <fullName evidence="1">Uncharacterized protein</fullName>
    </submittedName>
</protein>
<dbReference type="EMBL" id="GBRH01278714">
    <property type="protein sequence ID" value="JAD19181.1"/>
    <property type="molecule type" value="Transcribed_RNA"/>
</dbReference>
<organism evidence="1">
    <name type="scientific">Arundo donax</name>
    <name type="common">Giant reed</name>
    <name type="synonym">Donax arundinaceus</name>
    <dbReference type="NCBI Taxonomy" id="35708"/>
    <lineage>
        <taxon>Eukaryota</taxon>
        <taxon>Viridiplantae</taxon>
        <taxon>Streptophyta</taxon>
        <taxon>Embryophyta</taxon>
        <taxon>Tracheophyta</taxon>
        <taxon>Spermatophyta</taxon>
        <taxon>Magnoliopsida</taxon>
        <taxon>Liliopsida</taxon>
        <taxon>Poales</taxon>
        <taxon>Poaceae</taxon>
        <taxon>PACMAD clade</taxon>
        <taxon>Arundinoideae</taxon>
        <taxon>Arundineae</taxon>
        <taxon>Arundo</taxon>
    </lineage>
</organism>
<sequence>MILVIHVVEMAMVEVTETTMMLDEKEVQKKLSSGEFEELCSQTCILLTGMQNA</sequence>
<dbReference type="AlphaFoldDB" id="A0A0A8XZA6"/>
<proteinExistence type="predicted"/>